<keyword evidence="1" id="KW-0472">Membrane</keyword>
<keyword evidence="3" id="KW-1185">Reference proteome</keyword>
<protein>
    <submittedName>
        <fullName evidence="2">Uncharacterized protein</fullName>
    </submittedName>
</protein>
<evidence type="ECO:0000313" key="2">
    <source>
        <dbReference type="EMBL" id="RZT92813.1"/>
    </source>
</evidence>
<sequence>MFFRLIQTQQIIATIRINCNFPMQDELEIHSYKKLQPCDAKNDASVPDKLKCYLWARYQFFWEKYKPGINISYAMAMMLGMLVMVAMLAWHPGYAICARHTTAWLSRQPSDHLISCQDPCCAMQYRQDSHPARSALTPPVAAAYCQIFNNCLSVSSACGFMGHADGGRVAPQLWPSSCNAVFTTVTLAPLFSSARNCSNGSICAIN</sequence>
<keyword evidence="1" id="KW-0812">Transmembrane</keyword>
<comment type="caution">
    <text evidence="2">The sequence shown here is derived from an EMBL/GenBank/DDBJ whole genome shotgun (WGS) entry which is preliminary data.</text>
</comment>
<reference evidence="2 3" key="1">
    <citation type="submission" date="2019-02" db="EMBL/GenBank/DDBJ databases">
        <title>Genomic Encyclopedia of Type Strains, Phase IV (KMG-IV): sequencing the most valuable type-strain genomes for metagenomic binning, comparative biology and taxonomic classification.</title>
        <authorList>
            <person name="Goeker M."/>
        </authorList>
    </citation>
    <scope>NUCLEOTIDE SEQUENCE [LARGE SCALE GENOMIC DNA]</scope>
    <source>
        <strain evidence="2 3">DSM 23814</strain>
    </source>
</reference>
<evidence type="ECO:0000313" key="3">
    <source>
        <dbReference type="Proteomes" id="UP000293398"/>
    </source>
</evidence>
<keyword evidence="1" id="KW-1133">Transmembrane helix</keyword>
<name>A0A4Q7VBW4_9BURK</name>
<dbReference type="AlphaFoldDB" id="A0A4Q7VBW4"/>
<dbReference type="Proteomes" id="UP000293398">
    <property type="component" value="Unassembled WGS sequence"/>
</dbReference>
<gene>
    <name evidence="2" type="ORF">EV681_3574</name>
</gene>
<dbReference type="EMBL" id="SHKO01000003">
    <property type="protein sequence ID" value="RZT92813.1"/>
    <property type="molecule type" value="Genomic_DNA"/>
</dbReference>
<accession>A0A4Q7VBW4</accession>
<proteinExistence type="predicted"/>
<feature type="transmembrane region" description="Helical" evidence="1">
    <location>
        <begin position="71"/>
        <end position="90"/>
    </location>
</feature>
<organism evidence="2 3">
    <name type="scientific">Advenella incenata</name>
    <dbReference type="NCBI Taxonomy" id="267800"/>
    <lineage>
        <taxon>Bacteria</taxon>
        <taxon>Pseudomonadati</taxon>
        <taxon>Pseudomonadota</taxon>
        <taxon>Betaproteobacteria</taxon>
        <taxon>Burkholderiales</taxon>
        <taxon>Alcaligenaceae</taxon>
    </lineage>
</organism>
<evidence type="ECO:0000256" key="1">
    <source>
        <dbReference type="SAM" id="Phobius"/>
    </source>
</evidence>